<reference evidence="2" key="1">
    <citation type="journal article" date="2025" name="Aquaculture">
        <title>Assessment of the bioflocculant production and safety properties of Metabacillus hrfriensis sp. nov. based on phenotypic and whole-genome sequencing analysis.</title>
        <authorList>
            <person name="Zhang R."/>
            <person name="Zhao Z."/>
            <person name="Luo L."/>
            <person name="Wang S."/>
            <person name="Guo K."/>
            <person name="Xu W."/>
        </authorList>
    </citation>
    <scope>NUCLEOTIDE SEQUENCE [LARGE SCALE GENOMIC DNA]</scope>
    <source>
        <strain evidence="2">CT-WN-B3</strain>
    </source>
</reference>
<accession>A0ACD4R978</accession>
<evidence type="ECO:0000313" key="1">
    <source>
        <dbReference type="EMBL" id="WHZ56989.1"/>
    </source>
</evidence>
<dbReference type="EMBL" id="CP126116">
    <property type="protein sequence ID" value="WHZ56989.1"/>
    <property type="molecule type" value="Genomic_DNA"/>
</dbReference>
<keyword evidence="2" id="KW-1185">Reference proteome</keyword>
<name>A0ACD4R978_9BACI</name>
<evidence type="ECO:0000313" key="2">
    <source>
        <dbReference type="Proteomes" id="UP001226091"/>
    </source>
</evidence>
<proteinExistence type="predicted"/>
<dbReference type="Proteomes" id="UP001226091">
    <property type="component" value="Chromosome"/>
</dbReference>
<gene>
    <name evidence="1" type="ORF">QLQ22_20355</name>
</gene>
<sequence>MENMYQYYETDPYIELTGFSGIVYYSFLADLKLAALNNKYDIHSLAFTV</sequence>
<organism evidence="1 2">
    <name type="scientific">Metabacillus hrfriensis</name>
    <dbReference type="NCBI Taxonomy" id="3048891"/>
    <lineage>
        <taxon>Bacteria</taxon>
        <taxon>Bacillati</taxon>
        <taxon>Bacillota</taxon>
        <taxon>Bacilli</taxon>
        <taxon>Bacillales</taxon>
        <taxon>Bacillaceae</taxon>
        <taxon>Metabacillus</taxon>
    </lineage>
</organism>
<protein>
    <submittedName>
        <fullName evidence="1">Uncharacterized protein</fullName>
    </submittedName>
</protein>